<feature type="transmembrane region" description="Helical" evidence="1">
    <location>
        <begin position="51"/>
        <end position="71"/>
    </location>
</feature>
<evidence type="ECO:0000313" key="3">
    <source>
        <dbReference type="Proteomes" id="UP000029525"/>
    </source>
</evidence>
<dbReference type="Proteomes" id="UP000029525">
    <property type="component" value="Unassembled WGS sequence"/>
</dbReference>
<name>A0A096AFN2_9BACT</name>
<sequence length="75" mass="8169">MKKNIFGLNNNSLQKLYQEASKYCLDVSKLIFGGIFISGIMGLSIETASLIWIGLVAVVLTALLGLILFILGHKN</sequence>
<dbReference type="Pfam" id="PF20482">
    <property type="entry name" value="DUF6722"/>
    <property type="match status" value="1"/>
</dbReference>
<comment type="caution">
    <text evidence="2">The sequence shown here is derived from an EMBL/GenBank/DDBJ whole genome shotgun (WGS) entry which is preliminary data.</text>
</comment>
<keyword evidence="1" id="KW-1133">Transmembrane helix</keyword>
<protein>
    <submittedName>
        <fullName evidence="2">ABC transporter permease</fullName>
    </submittedName>
</protein>
<dbReference type="RefSeq" id="WP_036865837.1">
    <property type="nucleotide sequence ID" value="NZ_JRNQ01000004.1"/>
</dbReference>
<proteinExistence type="predicted"/>
<dbReference type="InterPro" id="IPR046568">
    <property type="entry name" value="DUF6722"/>
</dbReference>
<reference evidence="2 3" key="1">
    <citation type="submission" date="2014-07" db="EMBL/GenBank/DDBJ databases">
        <authorList>
            <person name="McCorrison J."/>
            <person name="Sanka R."/>
            <person name="Torralba M."/>
            <person name="Gillis M."/>
            <person name="Haft D.H."/>
            <person name="Methe B."/>
            <person name="Sutton G."/>
            <person name="Nelson K.E."/>
        </authorList>
    </citation>
    <scope>NUCLEOTIDE SEQUENCE [LARGE SCALE GENOMIC DNA]</scope>
    <source>
        <strain evidence="2 3">DNF00320</strain>
    </source>
</reference>
<accession>A0A096AFN2</accession>
<evidence type="ECO:0000256" key="1">
    <source>
        <dbReference type="SAM" id="Phobius"/>
    </source>
</evidence>
<dbReference type="AlphaFoldDB" id="A0A096AFN2"/>
<gene>
    <name evidence="2" type="ORF">HMPREF0647_01005</name>
</gene>
<organism evidence="2 3">
    <name type="scientific">Prevotella bivia DNF00320</name>
    <dbReference type="NCBI Taxonomy" id="1401068"/>
    <lineage>
        <taxon>Bacteria</taxon>
        <taxon>Pseudomonadati</taxon>
        <taxon>Bacteroidota</taxon>
        <taxon>Bacteroidia</taxon>
        <taxon>Bacteroidales</taxon>
        <taxon>Prevotellaceae</taxon>
        <taxon>Prevotella</taxon>
    </lineage>
</organism>
<evidence type="ECO:0000313" key="2">
    <source>
        <dbReference type="EMBL" id="KGF45720.1"/>
    </source>
</evidence>
<keyword evidence="1" id="KW-0812">Transmembrane</keyword>
<keyword evidence="1" id="KW-0472">Membrane</keyword>
<feature type="transmembrane region" description="Helical" evidence="1">
    <location>
        <begin position="23"/>
        <end position="45"/>
    </location>
</feature>
<dbReference type="EMBL" id="JRNQ01000004">
    <property type="protein sequence ID" value="KGF45720.1"/>
    <property type="molecule type" value="Genomic_DNA"/>
</dbReference>